<protein>
    <submittedName>
        <fullName evidence="3">Ribose/xylose/arabinose/galactoside ABC-type transport system permease subunit</fullName>
    </submittedName>
</protein>
<name>A0A7W7M5K0_9ACTN</name>
<organism evidence="3 4">
    <name type="scientific">Actinoplanes octamycinicus</name>
    <dbReference type="NCBI Taxonomy" id="135948"/>
    <lineage>
        <taxon>Bacteria</taxon>
        <taxon>Bacillati</taxon>
        <taxon>Actinomycetota</taxon>
        <taxon>Actinomycetes</taxon>
        <taxon>Micromonosporales</taxon>
        <taxon>Micromonosporaceae</taxon>
        <taxon>Actinoplanes</taxon>
    </lineage>
</organism>
<dbReference type="Proteomes" id="UP000546162">
    <property type="component" value="Unassembled WGS sequence"/>
</dbReference>
<reference evidence="3 4" key="1">
    <citation type="submission" date="2020-08" db="EMBL/GenBank/DDBJ databases">
        <title>Sequencing the genomes of 1000 actinobacteria strains.</title>
        <authorList>
            <person name="Klenk H.-P."/>
        </authorList>
    </citation>
    <scope>NUCLEOTIDE SEQUENCE [LARGE SCALE GENOMIC DNA]</scope>
    <source>
        <strain evidence="3 4">DSM 45809</strain>
    </source>
</reference>
<feature type="transmembrane region" description="Helical" evidence="2">
    <location>
        <begin position="210"/>
        <end position="233"/>
    </location>
</feature>
<sequence length="414" mass="42221">MAYDDTTTRQPGGSAGESDPAAYRRRVQFDDTAGGTLDQSLRAPVSAPPAPAAPAATDDGRDRLGVHLGWEVVLLVVAAVLGFLLWREDAAAVQRPALDALLVTGAAIGLITLGAGLSLRAGVPNLAIGPIVLAAEFQFAENGDKGLAQALVPALIIAAAGGLVVGLLILVLHVPGWAATLAAAFGVITFDQLRVGAVAVQGTWEPSDRAFLLFGGFAILAVLGGGLGAIGPVRRFFGRMRPVGDPAGRRGPAVVLPVLLALIVSSVFAAGAGVIMAGQSAGPIQPGTGLEWTGIGLGLALLGGTSAYGRRGGIFGTLFAVTALTVFLDYQTRTELDIALFAIAGTVFAAGLVATRIVESYGRLATAAKAADWNAAPSSGLSNWSPTLPETWNTPAAPPARSDRWDDGPWTATR</sequence>
<dbReference type="AlphaFoldDB" id="A0A7W7M5K0"/>
<proteinExistence type="predicted"/>
<evidence type="ECO:0000313" key="4">
    <source>
        <dbReference type="Proteomes" id="UP000546162"/>
    </source>
</evidence>
<gene>
    <name evidence="3" type="ORF">BJY16_001268</name>
</gene>
<keyword evidence="2" id="KW-0812">Transmembrane</keyword>
<feature type="transmembrane region" description="Helical" evidence="2">
    <location>
        <begin position="314"/>
        <end position="332"/>
    </location>
</feature>
<feature type="transmembrane region" description="Helical" evidence="2">
    <location>
        <begin position="68"/>
        <end position="86"/>
    </location>
</feature>
<feature type="region of interest" description="Disordered" evidence="1">
    <location>
        <begin position="375"/>
        <end position="414"/>
    </location>
</feature>
<keyword evidence="2" id="KW-0472">Membrane</keyword>
<accession>A0A7W7M5K0</accession>
<keyword evidence="4" id="KW-1185">Reference proteome</keyword>
<feature type="transmembrane region" description="Helical" evidence="2">
    <location>
        <begin position="254"/>
        <end position="277"/>
    </location>
</feature>
<evidence type="ECO:0000313" key="3">
    <source>
        <dbReference type="EMBL" id="MBB4737809.1"/>
    </source>
</evidence>
<feature type="transmembrane region" description="Helical" evidence="2">
    <location>
        <begin position="98"/>
        <end position="119"/>
    </location>
</feature>
<keyword evidence="2" id="KW-1133">Transmembrane helix</keyword>
<comment type="caution">
    <text evidence="3">The sequence shown here is derived from an EMBL/GenBank/DDBJ whole genome shotgun (WGS) entry which is preliminary data.</text>
</comment>
<feature type="compositionally biased region" description="Polar residues" evidence="1">
    <location>
        <begin position="377"/>
        <end position="394"/>
    </location>
</feature>
<feature type="region of interest" description="Disordered" evidence="1">
    <location>
        <begin position="1"/>
        <end position="58"/>
    </location>
</feature>
<dbReference type="RefSeq" id="WP_185038175.1">
    <property type="nucleotide sequence ID" value="NZ_BAABFG010000005.1"/>
</dbReference>
<feature type="transmembrane region" description="Helical" evidence="2">
    <location>
        <begin position="179"/>
        <end position="204"/>
    </location>
</feature>
<dbReference type="EMBL" id="JACHNB010000001">
    <property type="protein sequence ID" value="MBB4737809.1"/>
    <property type="molecule type" value="Genomic_DNA"/>
</dbReference>
<evidence type="ECO:0000256" key="2">
    <source>
        <dbReference type="SAM" id="Phobius"/>
    </source>
</evidence>
<feature type="transmembrane region" description="Helical" evidence="2">
    <location>
        <begin position="338"/>
        <end position="358"/>
    </location>
</feature>
<evidence type="ECO:0000256" key="1">
    <source>
        <dbReference type="SAM" id="MobiDB-lite"/>
    </source>
</evidence>
<feature type="transmembrane region" description="Helical" evidence="2">
    <location>
        <begin position="150"/>
        <end position="172"/>
    </location>
</feature>